<keyword evidence="2" id="KW-0472">Membrane</keyword>
<reference evidence="3 4" key="1">
    <citation type="submission" date="2024-12" db="EMBL/GenBank/DDBJ databases">
        <title>The unique morphological basis and parallel evolutionary history of personate flowers in Penstemon.</title>
        <authorList>
            <person name="Depatie T.H."/>
            <person name="Wessinger C.A."/>
        </authorList>
    </citation>
    <scope>NUCLEOTIDE SEQUENCE [LARGE SCALE GENOMIC DNA]</scope>
    <source>
        <strain evidence="3">WTNN_2</strain>
        <tissue evidence="3">Leaf</tissue>
    </source>
</reference>
<evidence type="ECO:0000256" key="2">
    <source>
        <dbReference type="SAM" id="Phobius"/>
    </source>
</evidence>
<comment type="caution">
    <text evidence="3">The sequence shown here is derived from an EMBL/GenBank/DDBJ whole genome shotgun (WGS) entry which is preliminary data.</text>
</comment>
<proteinExistence type="predicted"/>
<protein>
    <recommendedName>
        <fullName evidence="5">GIY-YIG domain-containing protein</fullName>
    </recommendedName>
</protein>
<keyword evidence="2" id="KW-0812">Transmembrane</keyword>
<gene>
    <name evidence="3" type="ORF">ACJIZ3_016048</name>
</gene>
<dbReference type="AlphaFoldDB" id="A0ABD3RPC3"/>
<feature type="compositionally biased region" description="Low complexity" evidence="1">
    <location>
        <begin position="40"/>
        <end position="55"/>
    </location>
</feature>
<evidence type="ECO:0000256" key="1">
    <source>
        <dbReference type="SAM" id="MobiDB-lite"/>
    </source>
</evidence>
<sequence>MLLSKTFRSSKPHSNYCPNLVPISPKAVKSPQSPSKIELNKPSSSSIKSPISTSSSKNSWTVYLIISSNPPIKTYVGVTNNFSRRYILFSILPHTQTRWYMCSIFIWLKPFLVLKETLNSYGFFQSNRKKKLEGTPLSDMKRLFIYLCCYLLVLFLLCGCACVCVAYEFESKWKIISRKLPRKRNKDNEVQEDNSQQQQLLLLQHRYAALNKVEESIDCCHLKIDWHLAAEKM</sequence>
<dbReference type="Proteomes" id="UP001634393">
    <property type="component" value="Unassembled WGS sequence"/>
</dbReference>
<keyword evidence="2" id="KW-1133">Transmembrane helix</keyword>
<feature type="region of interest" description="Disordered" evidence="1">
    <location>
        <begin position="27"/>
        <end position="55"/>
    </location>
</feature>
<name>A0ABD3RPC3_9LAMI</name>
<evidence type="ECO:0000313" key="4">
    <source>
        <dbReference type="Proteomes" id="UP001634393"/>
    </source>
</evidence>
<feature type="transmembrane region" description="Helical" evidence="2">
    <location>
        <begin position="144"/>
        <end position="169"/>
    </location>
</feature>
<evidence type="ECO:0000313" key="3">
    <source>
        <dbReference type="EMBL" id="KAL3814780.1"/>
    </source>
</evidence>
<keyword evidence="4" id="KW-1185">Reference proteome</keyword>
<accession>A0ABD3RPC3</accession>
<evidence type="ECO:0008006" key="5">
    <source>
        <dbReference type="Google" id="ProtNLM"/>
    </source>
</evidence>
<organism evidence="3 4">
    <name type="scientific">Penstemon smallii</name>
    <dbReference type="NCBI Taxonomy" id="265156"/>
    <lineage>
        <taxon>Eukaryota</taxon>
        <taxon>Viridiplantae</taxon>
        <taxon>Streptophyta</taxon>
        <taxon>Embryophyta</taxon>
        <taxon>Tracheophyta</taxon>
        <taxon>Spermatophyta</taxon>
        <taxon>Magnoliopsida</taxon>
        <taxon>eudicotyledons</taxon>
        <taxon>Gunneridae</taxon>
        <taxon>Pentapetalae</taxon>
        <taxon>asterids</taxon>
        <taxon>lamiids</taxon>
        <taxon>Lamiales</taxon>
        <taxon>Plantaginaceae</taxon>
        <taxon>Cheloneae</taxon>
        <taxon>Penstemon</taxon>
    </lineage>
</organism>
<dbReference type="EMBL" id="JBJXBP010000008">
    <property type="protein sequence ID" value="KAL3814780.1"/>
    <property type="molecule type" value="Genomic_DNA"/>
</dbReference>